<name>A0A8J4WS16_CLAMG</name>
<dbReference type="PROSITE" id="PS50024">
    <property type="entry name" value="SEA"/>
    <property type="match status" value="1"/>
</dbReference>
<evidence type="ECO:0000313" key="4">
    <source>
        <dbReference type="Proteomes" id="UP000727407"/>
    </source>
</evidence>
<proteinExistence type="predicted"/>
<evidence type="ECO:0000259" key="2">
    <source>
        <dbReference type="PROSITE" id="PS50024"/>
    </source>
</evidence>
<evidence type="ECO:0000256" key="1">
    <source>
        <dbReference type="SAM" id="SignalP"/>
    </source>
</evidence>
<dbReference type="EMBL" id="QNUK01000626">
    <property type="protein sequence ID" value="KAF5891014.1"/>
    <property type="molecule type" value="Genomic_DNA"/>
</dbReference>
<sequence length="114" mass="12108">VLNSTMGRNLVLATLCLIAACATADTSDNQTAVNTSVTNTALTNTSSTPNTTTGTAPVVRTFIVVFNVTESFPAALANTSSPQFTAKAKSVCTLVEPSYRKSYKNFLKMNVFNF</sequence>
<dbReference type="Proteomes" id="UP000727407">
    <property type="component" value="Unassembled WGS sequence"/>
</dbReference>
<feature type="chain" id="PRO_5035188869" evidence="1">
    <location>
        <begin position="25"/>
        <end position="114"/>
    </location>
</feature>
<feature type="non-terminal residue" evidence="3">
    <location>
        <position position="114"/>
    </location>
</feature>
<comment type="caution">
    <text evidence="3">The sequence shown here is derived from an EMBL/GenBank/DDBJ whole genome shotgun (WGS) entry which is preliminary data.</text>
</comment>
<evidence type="ECO:0000313" key="3">
    <source>
        <dbReference type="EMBL" id="KAF5891014.1"/>
    </source>
</evidence>
<dbReference type="OrthoDB" id="8965174at2759"/>
<feature type="non-terminal residue" evidence="3">
    <location>
        <position position="1"/>
    </location>
</feature>
<keyword evidence="1" id="KW-0732">Signal</keyword>
<organism evidence="3 4">
    <name type="scientific">Clarias magur</name>
    <name type="common">Asian catfish</name>
    <name type="synonym">Macropteronotus magur</name>
    <dbReference type="NCBI Taxonomy" id="1594786"/>
    <lineage>
        <taxon>Eukaryota</taxon>
        <taxon>Metazoa</taxon>
        <taxon>Chordata</taxon>
        <taxon>Craniata</taxon>
        <taxon>Vertebrata</taxon>
        <taxon>Euteleostomi</taxon>
        <taxon>Actinopterygii</taxon>
        <taxon>Neopterygii</taxon>
        <taxon>Teleostei</taxon>
        <taxon>Ostariophysi</taxon>
        <taxon>Siluriformes</taxon>
        <taxon>Clariidae</taxon>
        <taxon>Clarias</taxon>
    </lineage>
</organism>
<keyword evidence="4" id="KW-1185">Reference proteome</keyword>
<dbReference type="AlphaFoldDB" id="A0A8J4WS16"/>
<protein>
    <submittedName>
        <fullName evidence="3">Cell wall protein DAN4-like</fullName>
    </submittedName>
</protein>
<gene>
    <name evidence="3" type="ORF">DAT39_019283</name>
</gene>
<accession>A0A8J4WS16</accession>
<feature type="domain" description="SEA" evidence="2">
    <location>
        <begin position="58"/>
        <end position="114"/>
    </location>
</feature>
<reference evidence="3" key="1">
    <citation type="submission" date="2020-07" db="EMBL/GenBank/DDBJ databases">
        <title>Clarias magur genome sequencing, assembly and annotation.</title>
        <authorList>
            <person name="Kushwaha B."/>
            <person name="Kumar R."/>
            <person name="Das P."/>
            <person name="Joshi C.G."/>
            <person name="Kumar D."/>
            <person name="Nagpure N.S."/>
            <person name="Pandey M."/>
            <person name="Agarwal S."/>
            <person name="Srivastava S."/>
            <person name="Singh M."/>
            <person name="Sahoo L."/>
            <person name="Jayasankar P."/>
            <person name="Meher P.K."/>
            <person name="Koringa P.G."/>
            <person name="Iquebal M.A."/>
            <person name="Das S.P."/>
            <person name="Bit A."/>
            <person name="Patnaik S."/>
            <person name="Patel N."/>
            <person name="Shah T.M."/>
            <person name="Hinsu A."/>
            <person name="Jena J.K."/>
        </authorList>
    </citation>
    <scope>NUCLEOTIDE SEQUENCE</scope>
    <source>
        <strain evidence="3">CIFAMagur01</strain>
        <tissue evidence="3">Testis</tissue>
    </source>
</reference>
<dbReference type="InterPro" id="IPR000082">
    <property type="entry name" value="SEA_dom"/>
</dbReference>
<feature type="signal peptide" evidence="1">
    <location>
        <begin position="1"/>
        <end position="24"/>
    </location>
</feature>